<accession>A0ABN6HAP0</accession>
<sequence>MRAAYMLLTSLLLALPLSAVTPAPQDEPKTKLVEAIELAKAFTQKHQIDLSRHYMDSVWIRPAEGDSERCWIVSWSPKPEDADKTEGRIAITVAFDGTAAKLDHGAKTKSIRQRVIVPPQRAD</sequence>
<feature type="signal peptide" evidence="1">
    <location>
        <begin position="1"/>
        <end position="19"/>
    </location>
</feature>
<dbReference type="Proteomes" id="UP001374893">
    <property type="component" value="Chromosome"/>
</dbReference>
<keyword evidence="3" id="KW-1185">Reference proteome</keyword>
<evidence type="ECO:0000313" key="2">
    <source>
        <dbReference type="EMBL" id="BCX48545.1"/>
    </source>
</evidence>
<gene>
    <name evidence="2" type="ORF">HAHE_24530</name>
</gene>
<evidence type="ECO:0000313" key="3">
    <source>
        <dbReference type="Proteomes" id="UP001374893"/>
    </source>
</evidence>
<evidence type="ECO:0000256" key="1">
    <source>
        <dbReference type="SAM" id="SignalP"/>
    </source>
</evidence>
<organism evidence="2 3">
    <name type="scientific">Haloferula helveola</name>
    <dbReference type="NCBI Taxonomy" id="490095"/>
    <lineage>
        <taxon>Bacteria</taxon>
        <taxon>Pseudomonadati</taxon>
        <taxon>Verrucomicrobiota</taxon>
        <taxon>Verrucomicrobiia</taxon>
        <taxon>Verrucomicrobiales</taxon>
        <taxon>Verrucomicrobiaceae</taxon>
        <taxon>Haloferula</taxon>
    </lineage>
</organism>
<proteinExistence type="predicted"/>
<name>A0ABN6HAP0_9BACT</name>
<feature type="chain" id="PRO_5046845026" evidence="1">
    <location>
        <begin position="20"/>
        <end position="123"/>
    </location>
</feature>
<protein>
    <submittedName>
        <fullName evidence="2">Uncharacterized protein</fullName>
    </submittedName>
</protein>
<reference evidence="2 3" key="1">
    <citation type="submission" date="2021-06" db="EMBL/GenBank/DDBJ databases">
        <title>Complete genome of Haloferula helveola possessing various polysaccharide degrading enzymes.</title>
        <authorList>
            <person name="Takami H."/>
            <person name="Huang C."/>
            <person name="Hamasaki K."/>
        </authorList>
    </citation>
    <scope>NUCLEOTIDE SEQUENCE [LARGE SCALE GENOMIC DNA]</scope>
    <source>
        <strain evidence="2 3">CN-1</strain>
    </source>
</reference>
<dbReference type="EMBL" id="AP024702">
    <property type="protein sequence ID" value="BCX48545.1"/>
    <property type="molecule type" value="Genomic_DNA"/>
</dbReference>
<keyword evidence="1" id="KW-0732">Signal</keyword>